<protein>
    <submittedName>
        <fullName evidence="1">Uncharacterized protein</fullName>
    </submittedName>
</protein>
<dbReference type="EMBL" id="AJWZ01007172">
    <property type="protein sequence ID" value="EKC57657.1"/>
    <property type="molecule type" value="Genomic_DNA"/>
</dbReference>
<dbReference type="AlphaFoldDB" id="K1SAF8"/>
<sequence>MPQKEKVVCYMTWGRNNDTYEGMQQQLTESYLEMADVLD</sequence>
<name>K1SAF8_9ZZZZ</name>
<feature type="non-terminal residue" evidence="1">
    <location>
        <position position="39"/>
    </location>
</feature>
<reference evidence="1" key="1">
    <citation type="journal article" date="2013" name="Environ. Microbiol.">
        <title>Microbiota from the distal guts of lean and obese adolescents exhibit partial functional redundancy besides clear differences in community structure.</title>
        <authorList>
            <person name="Ferrer M."/>
            <person name="Ruiz A."/>
            <person name="Lanza F."/>
            <person name="Haange S.B."/>
            <person name="Oberbach A."/>
            <person name="Till H."/>
            <person name="Bargiela R."/>
            <person name="Campoy C."/>
            <person name="Segura M.T."/>
            <person name="Richter M."/>
            <person name="von Bergen M."/>
            <person name="Seifert J."/>
            <person name="Suarez A."/>
        </authorList>
    </citation>
    <scope>NUCLEOTIDE SEQUENCE</scope>
</reference>
<accession>K1SAF8</accession>
<gene>
    <name evidence="1" type="ORF">OBE_10412</name>
</gene>
<organism evidence="1">
    <name type="scientific">human gut metagenome</name>
    <dbReference type="NCBI Taxonomy" id="408170"/>
    <lineage>
        <taxon>unclassified sequences</taxon>
        <taxon>metagenomes</taxon>
        <taxon>organismal metagenomes</taxon>
    </lineage>
</organism>
<proteinExistence type="predicted"/>
<comment type="caution">
    <text evidence="1">The sequence shown here is derived from an EMBL/GenBank/DDBJ whole genome shotgun (WGS) entry which is preliminary data.</text>
</comment>
<evidence type="ECO:0000313" key="1">
    <source>
        <dbReference type="EMBL" id="EKC57657.1"/>
    </source>
</evidence>